<feature type="region of interest" description="Disordered" evidence="12">
    <location>
        <begin position="108"/>
        <end position="136"/>
    </location>
</feature>
<comment type="catalytic activity">
    <reaction evidence="1 11">
        <text>[protein]-peptidylproline (omega=180) = [protein]-peptidylproline (omega=0)</text>
        <dbReference type="Rhea" id="RHEA:16237"/>
        <dbReference type="Rhea" id="RHEA-COMP:10747"/>
        <dbReference type="Rhea" id="RHEA-COMP:10748"/>
        <dbReference type="ChEBI" id="CHEBI:83833"/>
        <dbReference type="ChEBI" id="CHEBI:83834"/>
        <dbReference type="EC" id="5.2.1.8"/>
    </reaction>
</comment>
<dbReference type="AlphaFoldDB" id="A0A2A6CBJ3"/>
<keyword evidence="10" id="KW-0539">Nucleus</keyword>
<dbReference type="PANTHER" id="PTHR45779:SF7">
    <property type="entry name" value="PEPTIDYLPROLYL ISOMERASE"/>
    <property type="match status" value="1"/>
</dbReference>
<dbReference type="InterPro" id="IPR001179">
    <property type="entry name" value="PPIase_FKBP_dom"/>
</dbReference>
<dbReference type="InterPro" id="IPR046357">
    <property type="entry name" value="PPIase_dom_sf"/>
</dbReference>
<comment type="subcellular location">
    <subcellularLocation>
        <location evidence="3">Endoplasmic reticulum</location>
    </subcellularLocation>
</comment>
<dbReference type="Pfam" id="PF00505">
    <property type="entry name" value="HMG_box"/>
    <property type="match status" value="1"/>
</dbReference>
<keyword evidence="4 13" id="KW-0732">Signal</keyword>
<comment type="similarity">
    <text evidence="8">Belongs to the FKBP-type PPIase family. FKBP2 subfamily.</text>
</comment>
<dbReference type="GO" id="GO:0005783">
    <property type="term" value="C:endoplasmic reticulum"/>
    <property type="evidence" value="ECO:0000318"/>
    <property type="project" value="GO_Central"/>
</dbReference>
<evidence type="ECO:0000256" key="11">
    <source>
        <dbReference type="PROSITE-ProRule" id="PRU00277"/>
    </source>
</evidence>
<evidence type="ECO:0000256" key="10">
    <source>
        <dbReference type="PROSITE-ProRule" id="PRU00267"/>
    </source>
</evidence>
<dbReference type="SMART" id="SM00398">
    <property type="entry name" value="HMG"/>
    <property type="match status" value="2"/>
</dbReference>
<comment type="subunit">
    <text evidence="9">Interacts with ARFGEF1/BIG1 and the C-terminal of EPB41L2.</text>
</comment>
<feature type="compositionally biased region" description="Basic and acidic residues" evidence="12">
    <location>
        <begin position="108"/>
        <end position="117"/>
    </location>
</feature>
<evidence type="ECO:0000256" key="4">
    <source>
        <dbReference type="ARBA" id="ARBA00022729"/>
    </source>
</evidence>
<evidence type="ECO:0000256" key="1">
    <source>
        <dbReference type="ARBA" id="ARBA00000971"/>
    </source>
</evidence>
<evidence type="ECO:0000313" key="14">
    <source>
        <dbReference type="EnsemblMetazoa" id="PPA21842.1"/>
    </source>
</evidence>
<evidence type="ECO:0000256" key="7">
    <source>
        <dbReference type="ARBA" id="ARBA00023235"/>
    </source>
</evidence>
<keyword evidence="6 11" id="KW-0697">Rotamase</keyword>
<keyword evidence="5" id="KW-0256">Endoplasmic reticulum</keyword>
<name>A0A2A6CBJ3_PRIPA</name>
<evidence type="ECO:0000256" key="3">
    <source>
        <dbReference type="ARBA" id="ARBA00004240"/>
    </source>
</evidence>
<dbReference type="CDD" id="cd00084">
    <property type="entry name" value="HMG-box_SF"/>
    <property type="match status" value="1"/>
</dbReference>
<protein>
    <recommendedName>
        <fullName evidence="11">peptidylprolyl isomerase</fullName>
        <ecNumber evidence="11">5.2.1.8</ecNumber>
    </recommendedName>
</protein>
<dbReference type="Proteomes" id="UP000005239">
    <property type="component" value="Unassembled WGS sequence"/>
</dbReference>
<reference evidence="15" key="1">
    <citation type="journal article" date="2008" name="Nat. Genet.">
        <title>The Pristionchus pacificus genome provides a unique perspective on nematode lifestyle and parasitism.</title>
        <authorList>
            <person name="Dieterich C."/>
            <person name="Clifton S.W."/>
            <person name="Schuster L.N."/>
            <person name="Chinwalla A."/>
            <person name="Delehaunty K."/>
            <person name="Dinkelacker I."/>
            <person name="Fulton L."/>
            <person name="Fulton R."/>
            <person name="Godfrey J."/>
            <person name="Minx P."/>
            <person name="Mitreva M."/>
            <person name="Roeseler W."/>
            <person name="Tian H."/>
            <person name="Witte H."/>
            <person name="Yang S.P."/>
            <person name="Wilson R.K."/>
            <person name="Sommer R.J."/>
        </authorList>
    </citation>
    <scope>NUCLEOTIDE SEQUENCE [LARGE SCALE GENOMIC DNA]</scope>
    <source>
        <strain evidence="15">PS312</strain>
    </source>
</reference>
<dbReference type="InterPro" id="IPR036910">
    <property type="entry name" value="HMG_box_dom_sf"/>
</dbReference>
<dbReference type="InterPro" id="IPR009071">
    <property type="entry name" value="HMG_box_dom"/>
</dbReference>
<dbReference type="PROSITE" id="PS50118">
    <property type="entry name" value="HMG_BOX_2"/>
    <property type="match status" value="1"/>
</dbReference>
<proteinExistence type="inferred from homology"/>
<feature type="chain" id="PRO_5043736118" description="peptidylprolyl isomerase" evidence="13">
    <location>
        <begin position="18"/>
        <end position="358"/>
    </location>
</feature>
<dbReference type="SUPFAM" id="SSF47095">
    <property type="entry name" value="HMG-box"/>
    <property type="match status" value="2"/>
</dbReference>
<dbReference type="EC" id="5.2.1.8" evidence="11"/>
<dbReference type="Gene3D" id="3.10.50.40">
    <property type="match status" value="1"/>
</dbReference>
<evidence type="ECO:0000256" key="2">
    <source>
        <dbReference type="ARBA" id="ARBA00002388"/>
    </source>
</evidence>
<dbReference type="PROSITE" id="PS50059">
    <property type="entry name" value="FKBP_PPIASE"/>
    <property type="match status" value="1"/>
</dbReference>
<accession>A0A8R1UE36</accession>
<sequence length="358" mass="40238">MVSFRTMLKSFSALTLATRGVSLATHGKPIIAVPKLGPYALFLKDNAAKSSVKINKTSIAGFGKETAAKWKALSEPEKKSYSKRAQEINDKAMADFLKKPEKEQLKLEAEARDAKEKLAKKRERRERRENWEKTGHPKMPTNAYLLFVKEKMNQVTKVSSKEEAASRVKALAEEWRGMTDSAKAKYVKVAEAQSEKYKIELEKWKKSNPEKKDAPSKKTTMMKLAIACALFGLVVFSSIVEAEEKKLQIGVKKRSEKCEMKSKKGDTMHMHYTGTLEDGTKFDSSRDRDQPFTFTLGMGQVIKGWDQGLLNMCEGEQRRLTIPAHLGYGERGAPPKIPGGATLKFDVELLKIERTGEL</sequence>
<dbReference type="GO" id="GO:0003755">
    <property type="term" value="F:peptidyl-prolyl cis-trans isomerase activity"/>
    <property type="evidence" value="ECO:0000318"/>
    <property type="project" value="GO_Central"/>
</dbReference>
<evidence type="ECO:0000256" key="13">
    <source>
        <dbReference type="SAM" id="SignalP"/>
    </source>
</evidence>
<organism evidence="14 15">
    <name type="scientific">Pristionchus pacificus</name>
    <name type="common">Parasitic nematode worm</name>
    <dbReference type="NCBI Taxonomy" id="54126"/>
    <lineage>
        <taxon>Eukaryota</taxon>
        <taxon>Metazoa</taxon>
        <taxon>Ecdysozoa</taxon>
        <taxon>Nematoda</taxon>
        <taxon>Chromadorea</taxon>
        <taxon>Rhabditida</taxon>
        <taxon>Rhabditina</taxon>
        <taxon>Diplogasteromorpha</taxon>
        <taxon>Diplogasteroidea</taxon>
        <taxon>Neodiplogasteridae</taxon>
        <taxon>Pristionchus</taxon>
    </lineage>
</organism>
<evidence type="ECO:0000256" key="5">
    <source>
        <dbReference type="ARBA" id="ARBA00022824"/>
    </source>
</evidence>
<dbReference type="Pfam" id="PF09011">
    <property type="entry name" value="HMG_box_2"/>
    <property type="match status" value="1"/>
</dbReference>
<dbReference type="GO" id="GO:0003677">
    <property type="term" value="F:DNA binding"/>
    <property type="evidence" value="ECO:0007669"/>
    <property type="project" value="UniProtKB-UniRule"/>
</dbReference>
<accession>A0A2A6CBJ3</accession>
<dbReference type="EnsemblMetazoa" id="PPA21842.1">
    <property type="protein sequence ID" value="PPA21842.1"/>
    <property type="gene ID" value="WBGene00111396"/>
</dbReference>
<gene>
    <name evidence="14" type="primary">WBGene00111396</name>
</gene>
<feature type="compositionally biased region" description="Basic and acidic residues" evidence="12">
    <location>
        <begin position="126"/>
        <end position="135"/>
    </location>
</feature>
<keyword evidence="7 11" id="KW-0413">Isomerase</keyword>
<evidence type="ECO:0000256" key="12">
    <source>
        <dbReference type="SAM" id="MobiDB-lite"/>
    </source>
</evidence>
<reference evidence="14" key="2">
    <citation type="submission" date="2022-06" db="UniProtKB">
        <authorList>
            <consortium name="EnsemblMetazoa"/>
        </authorList>
    </citation>
    <scope>IDENTIFICATION</scope>
    <source>
        <strain evidence="14">PS312</strain>
    </source>
</reference>
<dbReference type="Pfam" id="PF00254">
    <property type="entry name" value="FKBP_C"/>
    <property type="match status" value="1"/>
</dbReference>
<evidence type="ECO:0000256" key="8">
    <source>
        <dbReference type="ARBA" id="ARBA00024206"/>
    </source>
</evidence>
<evidence type="ECO:0000313" key="15">
    <source>
        <dbReference type="Proteomes" id="UP000005239"/>
    </source>
</evidence>
<feature type="DNA-binding region" description="HMG box" evidence="10">
    <location>
        <begin position="137"/>
        <end position="205"/>
    </location>
</feature>
<evidence type="ECO:0000256" key="9">
    <source>
        <dbReference type="ARBA" id="ARBA00064679"/>
    </source>
</evidence>
<evidence type="ECO:0000256" key="6">
    <source>
        <dbReference type="ARBA" id="ARBA00023110"/>
    </source>
</evidence>
<dbReference type="Gene3D" id="1.10.30.10">
    <property type="entry name" value="High mobility group box domain"/>
    <property type="match status" value="2"/>
</dbReference>
<keyword evidence="10" id="KW-0238">DNA-binding</keyword>
<dbReference type="InterPro" id="IPR044609">
    <property type="entry name" value="FKBP2/11"/>
</dbReference>
<keyword evidence="15" id="KW-1185">Reference proteome</keyword>
<dbReference type="FunFam" id="3.10.50.40:FF:000016">
    <property type="entry name" value="Peptidylprolyl isomerase"/>
    <property type="match status" value="1"/>
</dbReference>
<dbReference type="GO" id="GO:0005634">
    <property type="term" value="C:nucleus"/>
    <property type="evidence" value="ECO:0007669"/>
    <property type="project" value="UniProtKB-UniRule"/>
</dbReference>
<feature type="signal peptide" evidence="13">
    <location>
        <begin position="1"/>
        <end position="17"/>
    </location>
</feature>
<dbReference type="SUPFAM" id="SSF54534">
    <property type="entry name" value="FKBP-like"/>
    <property type="match status" value="1"/>
</dbReference>
<dbReference type="PANTHER" id="PTHR45779">
    <property type="entry name" value="PEPTIDYLPROLYL ISOMERASE"/>
    <property type="match status" value="1"/>
</dbReference>
<comment type="function">
    <text evidence="2">PPIases accelerate the folding of proteins. It catalyzes the cis-trans isomerization of proline imidic peptide bonds in oligopeptides.</text>
</comment>